<reference evidence="2" key="1">
    <citation type="submission" date="2022-04" db="EMBL/GenBank/DDBJ databases">
        <title>A functionally conserved STORR gene fusion in Papaver species that diverged 16.8 million years ago.</title>
        <authorList>
            <person name="Catania T."/>
        </authorList>
    </citation>
    <scope>NUCLEOTIDE SEQUENCE</scope>
    <source>
        <strain evidence="2">S-188037</strain>
    </source>
</reference>
<proteinExistence type="predicted"/>
<accession>A0AAD4RWM5</accession>
<name>A0AAD4RWM5_9MAGN</name>
<feature type="compositionally biased region" description="Gly residues" evidence="1">
    <location>
        <begin position="160"/>
        <end position="169"/>
    </location>
</feature>
<feature type="compositionally biased region" description="Polar residues" evidence="1">
    <location>
        <begin position="98"/>
        <end position="107"/>
    </location>
</feature>
<evidence type="ECO:0000313" key="2">
    <source>
        <dbReference type="EMBL" id="KAI3837072.1"/>
    </source>
</evidence>
<dbReference type="AlphaFoldDB" id="A0AAD4RWM5"/>
<feature type="compositionally biased region" description="Low complexity" evidence="1">
    <location>
        <begin position="127"/>
        <end position="143"/>
    </location>
</feature>
<dbReference type="Proteomes" id="UP001202328">
    <property type="component" value="Unassembled WGS sequence"/>
</dbReference>
<protein>
    <submittedName>
        <fullName evidence="2">Uncharacterized protein</fullName>
    </submittedName>
</protein>
<comment type="caution">
    <text evidence="2">The sequence shown here is derived from an EMBL/GenBank/DDBJ whole genome shotgun (WGS) entry which is preliminary data.</text>
</comment>
<dbReference type="EMBL" id="JAJJMB010017633">
    <property type="protein sequence ID" value="KAI3837072.1"/>
    <property type="molecule type" value="Genomic_DNA"/>
</dbReference>
<feature type="non-terminal residue" evidence="2">
    <location>
        <position position="221"/>
    </location>
</feature>
<keyword evidence="3" id="KW-1185">Reference proteome</keyword>
<feature type="region of interest" description="Disordered" evidence="1">
    <location>
        <begin position="77"/>
        <end position="182"/>
    </location>
</feature>
<evidence type="ECO:0000256" key="1">
    <source>
        <dbReference type="SAM" id="MobiDB-lite"/>
    </source>
</evidence>
<evidence type="ECO:0000313" key="3">
    <source>
        <dbReference type="Proteomes" id="UP001202328"/>
    </source>
</evidence>
<sequence>YCDKCYLVDALRATYAPEMGLWLGREDWDEPEGIVNMRPPIDIKKPGRPCKKRKRAYDEGHNEKKVRSYTRCKTIGHNRRTCSGAPVGSNPKEKRQRTMVQGVSHSISYPDPDELSTSRRGRKATRGRGAASTSSVDVAASSSQPTNSVDADRGSTGSRGSRGGIGSRGGRGRSGRGMQVHQTLSQSIAGVCSVSQTLTQTFTVPKPKGKRNVTVPAAATQ</sequence>
<gene>
    <name evidence="2" type="ORF">MKW98_005405</name>
</gene>
<organism evidence="2 3">
    <name type="scientific">Papaver atlanticum</name>
    <dbReference type="NCBI Taxonomy" id="357466"/>
    <lineage>
        <taxon>Eukaryota</taxon>
        <taxon>Viridiplantae</taxon>
        <taxon>Streptophyta</taxon>
        <taxon>Embryophyta</taxon>
        <taxon>Tracheophyta</taxon>
        <taxon>Spermatophyta</taxon>
        <taxon>Magnoliopsida</taxon>
        <taxon>Ranunculales</taxon>
        <taxon>Papaveraceae</taxon>
        <taxon>Papaveroideae</taxon>
        <taxon>Papaver</taxon>
    </lineage>
</organism>